<evidence type="ECO:0000256" key="3">
    <source>
        <dbReference type="ARBA" id="ARBA00022833"/>
    </source>
</evidence>
<evidence type="ECO:0000256" key="2">
    <source>
        <dbReference type="ARBA" id="ARBA00022723"/>
    </source>
</evidence>
<dbReference type="STRING" id="1051616.A0A3M9Y504"/>
<dbReference type="RefSeq" id="XP_028493024.1">
    <property type="nucleotide sequence ID" value="XM_028643406.1"/>
</dbReference>
<keyword evidence="5" id="KW-1185">Reference proteome</keyword>
<evidence type="ECO:0000313" key="5">
    <source>
        <dbReference type="Proteomes" id="UP000267145"/>
    </source>
</evidence>
<dbReference type="GO" id="GO:0046872">
    <property type="term" value="F:metal ion binding"/>
    <property type="evidence" value="ECO:0007669"/>
    <property type="project" value="UniProtKB-KW"/>
</dbReference>
<dbReference type="SUPFAM" id="SSF51735">
    <property type="entry name" value="NAD(P)-binding Rossmann-fold domains"/>
    <property type="match status" value="1"/>
</dbReference>
<evidence type="ECO:0000313" key="4">
    <source>
        <dbReference type="EMBL" id="RNJ54866.1"/>
    </source>
</evidence>
<protein>
    <recommendedName>
        <fullName evidence="6">Alcohol dehydrogenase-like C-terminal domain-containing protein</fullName>
    </recommendedName>
</protein>
<gene>
    <name evidence="4" type="ORF">D7B24_009331</name>
</gene>
<comment type="cofactor">
    <cofactor evidence="1">
        <name>Zn(2+)</name>
        <dbReference type="ChEBI" id="CHEBI:29105"/>
    </cofactor>
</comment>
<dbReference type="Gene3D" id="3.90.180.10">
    <property type="entry name" value="Medium-chain alcohol dehydrogenases, catalytic domain"/>
    <property type="match status" value="1"/>
</dbReference>
<dbReference type="GeneID" id="39613020"/>
<dbReference type="InterPro" id="IPR036291">
    <property type="entry name" value="NAD(P)-bd_dom_sf"/>
</dbReference>
<sequence>MACEKTNASALHEQLYGSQLGGIFGYSYFTGGYADGHAEYVRVPPANNKLLKIPNSLPNDKGIYLSYVLHTSYHSVVYSRVKEGDNAAIWGLGPISLMASAWTYVRGDKQVIGIDSNWRCAYAESKIPGLKTINFRHLKATGTVPAKVHEILPGGANVSIDATGGEYGKGWAHSLELAKFGAVGLIGGYVGFTKHFNVGSLMERGIRLVGCDWDEILEMVEKEKIDPTIMLTHRFKFDDITKAYHKQEKREMGLVKCFVETKFSTPAAAGTPALTTI</sequence>
<keyword evidence="3" id="KW-0862">Zinc</keyword>
<dbReference type="PANTHER" id="PTHR42813:SF1">
    <property type="entry name" value="DEHYDROGENASE, PUTATIVE (AFU_ORTHOLOGUE AFUA_5G03930)-RELATED"/>
    <property type="match status" value="1"/>
</dbReference>
<dbReference type="EMBL" id="RBVV01000091">
    <property type="protein sequence ID" value="RNJ54866.1"/>
    <property type="molecule type" value="Genomic_DNA"/>
</dbReference>
<dbReference type="Gene3D" id="3.40.50.720">
    <property type="entry name" value="NAD(P)-binding Rossmann-like Domain"/>
    <property type="match status" value="1"/>
</dbReference>
<keyword evidence="2" id="KW-0479">Metal-binding</keyword>
<accession>A0A3M9Y504</accession>
<dbReference type="Proteomes" id="UP000267145">
    <property type="component" value="Unassembled WGS sequence"/>
</dbReference>
<comment type="caution">
    <text evidence="4">The sequence shown here is derived from an EMBL/GenBank/DDBJ whole genome shotgun (WGS) entry which is preliminary data.</text>
</comment>
<evidence type="ECO:0008006" key="6">
    <source>
        <dbReference type="Google" id="ProtNLM"/>
    </source>
</evidence>
<reference evidence="4 5" key="1">
    <citation type="submission" date="2018-10" db="EMBL/GenBank/DDBJ databases">
        <title>Genome sequence of Verticillium nonalfalfae VnAa140.</title>
        <authorList>
            <person name="Stajich J.E."/>
            <person name="Kasson M.T."/>
        </authorList>
    </citation>
    <scope>NUCLEOTIDE SEQUENCE [LARGE SCALE GENOMIC DNA]</scope>
    <source>
        <strain evidence="4 5">VnAa140</strain>
    </source>
</reference>
<organism evidence="4 5">
    <name type="scientific">Verticillium nonalfalfae</name>
    <dbReference type="NCBI Taxonomy" id="1051616"/>
    <lineage>
        <taxon>Eukaryota</taxon>
        <taxon>Fungi</taxon>
        <taxon>Dikarya</taxon>
        <taxon>Ascomycota</taxon>
        <taxon>Pezizomycotina</taxon>
        <taxon>Sordariomycetes</taxon>
        <taxon>Hypocreomycetidae</taxon>
        <taxon>Glomerellales</taxon>
        <taxon>Plectosphaerellaceae</taxon>
        <taxon>Verticillium</taxon>
    </lineage>
</organism>
<dbReference type="AlphaFoldDB" id="A0A3M9Y504"/>
<proteinExistence type="predicted"/>
<evidence type="ECO:0000256" key="1">
    <source>
        <dbReference type="ARBA" id="ARBA00001947"/>
    </source>
</evidence>
<dbReference type="PANTHER" id="PTHR42813">
    <property type="entry name" value="ZINC-TYPE ALCOHOL DEHYDROGENASE-LIKE"/>
    <property type="match status" value="1"/>
</dbReference>
<name>A0A3M9Y504_9PEZI</name>